<keyword evidence="15" id="KW-1185">Reference proteome</keyword>
<dbReference type="Proteomes" id="UP000834106">
    <property type="component" value="Chromosome 15"/>
</dbReference>
<gene>
    <name evidence="14" type="ORF">FPE_LOCUS24299</name>
</gene>
<dbReference type="InterPro" id="IPR015793">
    <property type="entry name" value="Pyrv_Knase_brl"/>
</dbReference>
<dbReference type="GO" id="GO:0000287">
    <property type="term" value="F:magnesium ion binding"/>
    <property type="evidence" value="ECO:0007669"/>
    <property type="project" value="InterPro"/>
</dbReference>
<comment type="cofactor">
    <cofactor evidence="1">
        <name>K(+)</name>
        <dbReference type="ChEBI" id="CHEBI:29103"/>
    </cofactor>
</comment>
<keyword evidence="7" id="KW-0547">Nucleotide-binding</keyword>
<evidence type="ECO:0000256" key="3">
    <source>
        <dbReference type="ARBA" id="ARBA00008663"/>
    </source>
</evidence>
<dbReference type="Gene3D" id="3.20.20.60">
    <property type="entry name" value="Phosphoenolpyruvate-binding domains"/>
    <property type="match status" value="1"/>
</dbReference>
<evidence type="ECO:0000256" key="9">
    <source>
        <dbReference type="ARBA" id="ARBA00022840"/>
    </source>
</evidence>
<evidence type="ECO:0000259" key="13">
    <source>
        <dbReference type="Pfam" id="PF00224"/>
    </source>
</evidence>
<evidence type="ECO:0000256" key="4">
    <source>
        <dbReference type="ARBA" id="ARBA00012142"/>
    </source>
</evidence>
<keyword evidence="8" id="KW-0418">Kinase</keyword>
<evidence type="ECO:0000256" key="11">
    <source>
        <dbReference type="ARBA" id="ARBA00023152"/>
    </source>
</evidence>
<dbReference type="SUPFAM" id="SSF51621">
    <property type="entry name" value="Phosphoenolpyruvate/pyruvate domain"/>
    <property type="match status" value="1"/>
</dbReference>
<name>A0AAD1ZWM9_9LAMI</name>
<evidence type="ECO:0000256" key="7">
    <source>
        <dbReference type="ARBA" id="ARBA00022741"/>
    </source>
</evidence>
<keyword evidence="12" id="KW-0670">Pyruvate</keyword>
<keyword evidence="6" id="KW-0479">Metal-binding</keyword>
<comment type="pathway">
    <text evidence="2">Carbohydrate degradation; glycolysis; pyruvate from D-glyceraldehyde 3-phosphate: step 5/5.</text>
</comment>
<keyword evidence="11" id="KW-0324">Glycolysis</keyword>
<keyword evidence="9" id="KW-0067">ATP-binding</keyword>
<evidence type="ECO:0000256" key="2">
    <source>
        <dbReference type="ARBA" id="ARBA00004997"/>
    </source>
</evidence>
<protein>
    <recommendedName>
        <fullName evidence="4">pyruvate kinase</fullName>
        <ecNumber evidence="4">2.7.1.40</ecNumber>
    </recommendedName>
</protein>
<evidence type="ECO:0000256" key="1">
    <source>
        <dbReference type="ARBA" id="ARBA00001958"/>
    </source>
</evidence>
<dbReference type="Pfam" id="PF00224">
    <property type="entry name" value="PK"/>
    <property type="match status" value="1"/>
</dbReference>
<keyword evidence="10" id="KW-0460">Magnesium</keyword>
<evidence type="ECO:0000256" key="6">
    <source>
        <dbReference type="ARBA" id="ARBA00022723"/>
    </source>
</evidence>
<evidence type="ECO:0000256" key="8">
    <source>
        <dbReference type="ARBA" id="ARBA00022777"/>
    </source>
</evidence>
<reference evidence="14" key="1">
    <citation type="submission" date="2023-05" db="EMBL/GenBank/DDBJ databases">
        <authorList>
            <person name="Huff M."/>
        </authorList>
    </citation>
    <scope>NUCLEOTIDE SEQUENCE</scope>
</reference>
<dbReference type="EC" id="2.7.1.40" evidence="4"/>
<accession>A0AAD1ZWM9</accession>
<feature type="domain" description="Pyruvate kinase barrel" evidence="13">
    <location>
        <begin position="20"/>
        <end position="81"/>
    </location>
</feature>
<organism evidence="14 15">
    <name type="scientific">Fraxinus pennsylvanica</name>
    <dbReference type="NCBI Taxonomy" id="56036"/>
    <lineage>
        <taxon>Eukaryota</taxon>
        <taxon>Viridiplantae</taxon>
        <taxon>Streptophyta</taxon>
        <taxon>Embryophyta</taxon>
        <taxon>Tracheophyta</taxon>
        <taxon>Spermatophyta</taxon>
        <taxon>Magnoliopsida</taxon>
        <taxon>eudicotyledons</taxon>
        <taxon>Gunneridae</taxon>
        <taxon>Pentapetalae</taxon>
        <taxon>asterids</taxon>
        <taxon>lamiids</taxon>
        <taxon>Lamiales</taxon>
        <taxon>Oleaceae</taxon>
        <taxon>Oleeae</taxon>
        <taxon>Fraxinus</taxon>
    </lineage>
</organism>
<evidence type="ECO:0000313" key="14">
    <source>
        <dbReference type="EMBL" id="CAI9776869.1"/>
    </source>
</evidence>
<comment type="similarity">
    <text evidence="3">Belongs to the pyruvate kinase family.</text>
</comment>
<dbReference type="GO" id="GO:0030955">
    <property type="term" value="F:potassium ion binding"/>
    <property type="evidence" value="ECO:0007669"/>
    <property type="project" value="InterPro"/>
</dbReference>
<dbReference type="GO" id="GO:0016301">
    <property type="term" value="F:kinase activity"/>
    <property type="evidence" value="ECO:0007669"/>
    <property type="project" value="UniProtKB-KW"/>
</dbReference>
<dbReference type="PANTHER" id="PTHR11817">
    <property type="entry name" value="PYRUVATE KINASE"/>
    <property type="match status" value="1"/>
</dbReference>
<dbReference type="InterPro" id="IPR001697">
    <property type="entry name" value="Pyr_Knase"/>
</dbReference>
<evidence type="ECO:0000256" key="10">
    <source>
        <dbReference type="ARBA" id="ARBA00022842"/>
    </source>
</evidence>
<evidence type="ECO:0000313" key="15">
    <source>
        <dbReference type="Proteomes" id="UP000834106"/>
    </source>
</evidence>
<dbReference type="GO" id="GO:0004743">
    <property type="term" value="F:pyruvate kinase activity"/>
    <property type="evidence" value="ECO:0007669"/>
    <property type="project" value="UniProtKB-EC"/>
</dbReference>
<dbReference type="EMBL" id="OU503050">
    <property type="protein sequence ID" value="CAI9776869.1"/>
    <property type="molecule type" value="Genomic_DNA"/>
</dbReference>
<dbReference type="GO" id="GO:0005524">
    <property type="term" value="F:ATP binding"/>
    <property type="evidence" value="ECO:0007669"/>
    <property type="project" value="UniProtKB-KW"/>
</dbReference>
<keyword evidence="5" id="KW-0808">Transferase</keyword>
<dbReference type="InterPro" id="IPR015813">
    <property type="entry name" value="Pyrv/PenolPyrv_kinase-like_dom"/>
</dbReference>
<proteinExistence type="inferred from homology"/>
<evidence type="ECO:0000256" key="12">
    <source>
        <dbReference type="ARBA" id="ARBA00023317"/>
    </source>
</evidence>
<dbReference type="AlphaFoldDB" id="A0AAD1ZWM9"/>
<evidence type="ECO:0000256" key="5">
    <source>
        <dbReference type="ARBA" id="ARBA00022679"/>
    </source>
</evidence>
<dbReference type="InterPro" id="IPR040442">
    <property type="entry name" value="Pyrv_kinase-like_dom_sf"/>
</dbReference>
<sequence>MVPEGCYKLQCRTRLFHLLPRTKLICTIDPETCEAEQLEVLAGGGMNVARINMCHGNREWHREVIQRLWRLNEEKGYALAVTRRGEKFTWGILVAPPLPKPRTVKYGLLVFEHSPLHKRTINVNYGSFAEGLVGH</sequence>